<dbReference type="UniPathway" id="UPA00659"/>
<evidence type="ECO:0000256" key="11">
    <source>
        <dbReference type="ARBA" id="ARBA00023239"/>
    </source>
</evidence>
<dbReference type="InterPro" id="IPR006176">
    <property type="entry name" value="3-OHacyl-CoA_DH_NAD-bd"/>
</dbReference>
<dbReference type="Gene3D" id="1.10.1040.50">
    <property type="match status" value="1"/>
</dbReference>
<keyword evidence="10" id="KW-0413">Isomerase</keyword>
<evidence type="ECO:0000256" key="8">
    <source>
        <dbReference type="ARBA" id="ARBA00023098"/>
    </source>
</evidence>
<dbReference type="OrthoDB" id="9771883at2"/>
<evidence type="ECO:0000256" key="2">
    <source>
        <dbReference type="ARBA" id="ARBA00005005"/>
    </source>
</evidence>
<keyword evidence="5" id="KW-0442">Lipid degradation</keyword>
<keyword evidence="17" id="KW-1185">Reference proteome</keyword>
<evidence type="ECO:0008006" key="18">
    <source>
        <dbReference type="Google" id="ProtNLM"/>
    </source>
</evidence>
<dbReference type="Pfam" id="PF00378">
    <property type="entry name" value="ECH_1"/>
    <property type="match status" value="1"/>
</dbReference>
<dbReference type="SUPFAM" id="SSF48179">
    <property type="entry name" value="6-phosphogluconate dehydrogenase C-terminal domain-like"/>
    <property type="match status" value="2"/>
</dbReference>
<dbReference type="GO" id="GO:0070403">
    <property type="term" value="F:NAD+ binding"/>
    <property type="evidence" value="ECO:0007669"/>
    <property type="project" value="InterPro"/>
</dbReference>
<evidence type="ECO:0000256" key="3">
    <source>
        <dbReference type="ARBA" id="ARBA00008750"/>
    </source>
</evidence>
<name>K9H396_9PROT</name>
<keyword evidence="11" id="KW-0456">Lyase</keyword>
<feature type="domain" description="3-hydroxyacyl-CoA dehydrogenase C-terminal" evidence="14">
    <location>
        <begin position="474"/>
        <end position="568"/>
    </location>
</feature>
<dbReference type="Gene3D" id="3.40.50.720">
    <property type="entry name" value="NAD(P)-binding Rossmann-like Domain"/>
    <property type="match status" value="1"/>
</dbReference>
<dbReference type="PROSITE" id="PS00067">
    <property type="entry name" value="3HCDH"/>
    <property type="match status" value="1"/>
</dbReference>
<dbReference type="AlphaFoldDB" id="K9H396"/>
<keyword evidence="6" id="KW-0560">Oxidoreductase</keyword>
<dbReference type="InterPro" id="IPR029045">
    <property type="entry name" value="ClpP/crotonase-like_dom_sf"/>
</dbReference>
<evidence type="ECO:0000259" key="14">
    <source>
        <dbReference type="Pfam" id="PF00725"/>
    </source>
</evidence>
<protein>
    <recommendedName>
        <fullName evidence="18">3-hydroxyacyl-CoA dehydrogenase</fullName>
    </recommendedName>
</protein>
<evidence type="ECO:0000256" key="7">
    <source>
        <dbReference type="ARBA" id="ARBA00023027"/>
    </source>
</evidence>
<comment type="catalytic activity">
    <reaction evidence="13">
        <text>a (3S)-3-hydroxyacyl-CoA + NAD(+) = a 3-oxoacyl-CoA + NADH + H(+)</text>
        <dbReference type="Rhea" id="RHEA:22432"/>
        <dbReference type="ChEBI" id="CHEBI:15378"/>
        <dbReference type="ChEBI" id="CHEBI:57318"/>
        <dbReference type="ChEBI" id="CHEBI:57540"/>
        <dbReference type="ChEBI" id="CHEBI:57945"/>
        <dbReference type="ChEBI" id="CHEBI:90726"/>
        <dbReference type="EC" id="1.1.1.35"/>
    </reaction>
</comment>
<organism evidence="16 17">
    <name type="scientific">Caenispirillum salinarum AK4</name>
    <dbReference type="NCBI Taxonomy" id="1238182"/>
    <lineage>
        <taxon>Bacteria</taxon>
        <taxon>Pseudomonadati</taxon>
        <taxon>Pseudomonadota</taxon>
        <taxon>Alphaproteobacteria</taxon>
        <taxon>Rhodospirillales</taxon>
        <taxon>Novispirillaceae</taxon>
        <taxon>Caenispirillum</taxon>
    </lineage>
</organism>
<dbReference type="eggNOG" id="COG1024">
    <property type="taxonomic scope" value="Bacteria"/>
</dbReference>
<reference evidence="16 17" key="1">
    <citation type="journal article" date="2013" name="Genome Announc.">
        <title>Draft Genome Sequence of an Alphaproteobacterium, Caenispirillum salinarum AK4(T), Isolated from a Solar Saltern.</title>
        <authorList>
            <person name="Khatri I."/>
            <person name="Singh A."/>
            <person name="Korpole S."/>
            <person name="Pinnaka A.K."/>
            <person name="Subramanian S."/>
        </authorList>
    </citation>
    <scope>NUCLEOTIDE SEQUENCE [LARGE SCALE GENOMIC DNA]</scope>
    <source>
        <strain evidence="16 17">AK4</strain>
    </source>
</reference>
<comment type="subcellular location">
    <subcellularLocation>
        <location evidence="1">Peroxisome</location>
    </subcellularLocation>
</comment>
<dbReference type="Proteomes" id="UP000009881">
    <property type="component" value="Unassembled WGS sequence"/>
</dbReference>
<dbReference type="Gene3D" id="3.90.226.10">
    <property type="entry name" value="2-enoyl-CoA Hydratase, Chain A, domain 1"/>
    <property type="match status" value="1"/>
</dbReference>
<dbReference type="InterPro" id="IPR006180">
    <property type="entry name" value="3-OHacyl-CoA_DH_CS"/>
</dbReference>
<dbReference type="Pfam" id="PF00725">
    <property type="entry name" value="3HCDH"/>
    <property type="match status" value="2"/>
</dbReference>
<gene>
    <name evidence="16" type="ORF">C882_1542</name>
</gene>
<dbReference type="GO" id="GO:0016853">
    <property type="term" value="F:isomerase activity"/>
    <property type="evidence" value="ECO:0007669"/>
    <property type="project" value="UniProtKB-KW"/>
</dbReference>
<feature type="domain" description="3-hydroxyacyl-CoA dehydrogenase C-terminal" evidence="14">
    <location>
        <begin position="608"/>
        <end position="691"/>
    </location>
</feature>
<dbReference type="PANTHER" id="PTHR23309:SF51">
    <property type="entry name" value="3-HYDROXYACYL-COA DEHYDROGENASE-RELATED"/>
    <property type="match status" value="1"/>
</dbReference>
<evidence type="ECO:0000256" key="10">
    <source>
        <dbReference type="ARBA" id="ARBA00023235"/>
    </source>
</evidence>
<dbReference type="EMBL" id="ANHY01000002">
    <property type="protein sequence ID" value="EKV32705.1"/>
    <property type="molecule type" value="Genomic_DNA"/>
</dbReference>
<comment type="caution">
    <text evidence="16">The sequence shown here is derived from an EMBL/GenBank/DDBJ whole genome shotgun (WGS) entry which is preliminary data.</text>
</comment>
<dbReference type="GO" id="GO:0004300">
    <property type="term" value="F:enoyl-CoA hydratase activity"/>
    <property type="evidence" value="ECO:0007669"/>
    <property type="project" value="UniProtKB-ARBA"/>
</dbReference>
<accession>K9H396</accession>
<dbReference type="CDD" id="cd06558">
    <property type="entry name" value="crotonase-like"/>
    <property type="match status" value="1"/>
</dbReference>
<sequence length="700" mass="73939">MSGTASFERHGDVGVVHLAAPAGTGLTARLRADLARRLEEAESDGRVRIVVLLAEGGALAAEPGCGPAAEEGEPSDAPDARALAARVETAHKPVVAALDGAALDEGLELLLAARVRLAARRSRLGLPEAGLGLVPGAGGTQRLPRLVGTGAALDLMASGAVIEARVAETLGLIDGVEKEPLIGSAVSAARRLVDSLPPRVRDRQAGGDADAVRRDVERLSETGLPDAVLERLGEAVEAAATRSFDDGMAVEGELAAAARAEPAVRARRYLARVRRDCRTAPELTAAEGWPLGSVAVVGAGVMGADIAILCAEHDVPVIMLDRDPLAVSRGLGRANDHFTRRVEAGAMDEADAIHRNALIQHSTKLREIALASLVIEAVTEDASVKEAVFRDLGERCRPRSVLATNTAALDVDRFAAAASCPPQVLGMHVVSPVLERQVVEIAAGRETDPAAVRTAAAFVERVGRVPVPVANRPGFVGTRILEAYLREAWLLAEEGVSPAAVDDALEREGFAEGPFRLNDRIGVDGGWRLRDHPEGSDDDRLPRASRLPERMAAHGRAGLARGAGWYRWRGIGPDAEAFEDDGWLHDAADDARARGVSRREVPVAEARERLLLMLVNQAFVVLDKGHAFRPGDVDVVAVDATGFPEVWGGPFFWAQEQGLPTLVERLQALEQANGPRFHPAPLLVRLADKGMAPADAAGMA</sequence>
<dbReference type="InterPro" id="IPR001753">
    <property type="entry name" value="Enoyl-CoA_hydra/iso"/>
</dbReference>
<dbReference type="InterPro" id="IPR008927">
    <property type="entry name" value="6-PGluconate_DH-like_C_sf"/>
</dbReference>
<comment type="pathway">
    <text evidence="2">Lipid metabolism; fatty acid beta-oxidation.</text>
</comment>
<dbReference type="eggNOG" id="COG1250">
    <property type="taxonomic scope" value="Bacteria"/>
</dbReference>
<feature type="domain" description="3-hydroxyacyl-CoA dehydrogenase NAD binding" evidence="15">
    <location>
        <begin position="293"/>
        <end position="470"/>
    </location>
</feature>
<dbReference type="RefSeq" id="WP_009538532.1">
    <property type="nucleotide sequence ID" value="NZ_ANHY01000002.1"/>
</dbReference>
<dbReference type="STRING" id="1238182.C882_1542"/>
<evidence type="ECO:0000256" key="12">
    <source>
        <dbReference type="ARBA" id="ARBA00023268"/>
    </source>
</evidence>
<keyword evidence="8" id="KW-0443">Lipid metabolism</keyword>
<keyword evidence="9" id="KW-0576">Peroxisome</keyword>
<keyword evidence="4" id="KW-0276">Fatty acid metabolism</keyword>
<dbReference type="PANTHER" id="PTHR23309">
    <property type="entry name" value="3-HYDROXYACYL-COA DEHYROGENASE"/>
    <property type="match status" value="1"/>
</dbReference>
<evidence type="ECO:0000313" key="16">
    <source>
        <dbReference type="EMBL" id="EKV32705.1"/>
    </source>
</evidence>
<comment type="similarity">
    <text evidence="3">In the N-terminal section; belongs to the enoyl-CoA hydratase/isomerase family.</text>
</comment>
<dbReference type="SUPFAM" id="SSF52096">
    <property type="entry name" value="ClpP/crotonase"/>
    <property type="match status" value="1"/>
</dbReference>
<dbReference type="InterPro" id="IPR006108">
    <property type="entry name" value="3HC_DH_C"/>
</dbReference>
<evidence type="ECO:0000256" key="9">
    <source>
        <dbReference type="ARBA" id="ARBA00023140"/>
    </source>
</evidence>
<dbReference type="GO" id="GO:0003857">
    <property type="term" value="F:(3S)-3-hydroxyacyl-CoA dehydrogenase (NAD+) activity"/>
    <property type="evidence" value="ECO:0007669"/>
    <property type="project" value="UniProtKB-EC"/>
</dbReference>
<dbReference type="Pfam" id="PF02737">
    <property type="entry name" value="3HCDH_N"/>
    <property type="match status" value="1"/>
</dbReference>
<evidence type="ECO:0000256" key="6">
    <source>
        <dbReference type="ARBA" id="ARBA00023002"/>
    </source>
</evidence>
<dbReference type="SUPFAM" id="SSF51735">
    <property type="entry name" value="NAD(P)-binding Rossmann-fold domains"/>
    <property type="match status" value="1"/>
</dbReference>
<evidence type="ECO:0000256" key="4">
    <source>
        <dbReference type="ARBA" id="ARBA00022832"/>
    </source>
</evidence>
<proteinExistence type="inferred from homology"/>
<evidence type="ECO:0000256" key="5">
    <source>
        <dbReference type="ARBA" id="ARBA00022963"/>
    </source>
</evidence>
<dbReference type="GO" id="GO:0006635">
    <property type="term" value="P:fatty acid beta-oxidation"/>
    <property type="evidence" value="ECO:0007669"/>
    <property type="project" value="UniProtKB-UniPathway"/>
</dbReference>
<evidence type="ECO:0000259" key="15">
    <source>
        <dbReference type="Pfam" id="PF02737"/>
    </source>
</evidence>
<evidence type="ECO:0000256" key="13">
    <source>
        <dbReference type="ARBA" id="ARBA00049556"/>
    </source>
</evidence>
<keyword evidence="7" id="KW-0520">NAD</keyword>
<evidence type="ECO:0000313" key="17">
    <source>
        <dbReference type="Proteomes" id="UP000009881"/>
    </source>
</evidence>
<dbReference type="InterPro" id="IPR036291">
    <property type="entry name" value="NAD(P)-bd_dom_sf"/>
</dbReference>
<keyword evidence="12" id="KW-0511">Multifunctional enzyme</keyword>
<evidence type="ECO:0000256" key="1">
    <source>
        <dbReference type="ARBA" id="ARBA00004275"/>
    </source>
</evidence>